<dbReference type="SUPFAM" id="SSF51569">
    <property type="entry name" value="Aldolase"/>
    <property type="match status" value="1"/>
</dbReference>
<keyword evidence="7 12" id="KW-0220">Diaminopimelate biosynthesis</keyword>
<evidence type="ECO:0000256" key="6">
    <source>
        <dbReference type="ARBA" id="ARBA00022605"/>
    </source>
</evidence>
<keyword evidence="5 12" id="KW-0963">Cytoplasm</keyword>
<evidence type="ECO:0000256" key="9">
    <source>
        <dbReference type="ARBA" id="ARBA00023239"/>
    </source>
</evidence>
<dbReference type="Gene3D" id="3.20.20.70">
    <property type="entry name" value="Aldolase class I"/>
    <property type="match status" value="1"/>
</dbReference>
<keyword evidence="9 12" id="KW-0456">Lyase</keyword>
<comment type="subunit">
    <text evidence="12">Homotetramer; dimer of dimers.</text>
</comment>
<evidence type="ECO:0000256" key="1">
    <source>
        <dbReference type="ARBA" id="ARBA00003294"/>
    </source>
</evidence>
<evidence type="ECO:0000256" key="5">
    <source>
        <dbReference type="ARBA" id="ARBA00022490"/>
    </source>
</evidence>
<comment type="pathway">
    <text evidence="2 12">Amino-acid biosynthesis; L-lysine biosynthesis via DAP pathway; (S)-tetrahydrodipicolinate from L-aspartate: step 3/4.</text>
</comment>
<evidence type="ECO:0000256" key="7">
    <source>
        <dbReference type="ARBA" id="ARBA00022915"/>
    </source>
</evidence>
<comment type="catalytic activity">
    <reaction evidence="11 12">
        <text>L-aspartate 4-semialdehyde + pyruvate = (2S,4S)-4-hydroxy-2,3,4,5-tetrahydrodipicolinate + H2O + H(+)</text>
        <dbReference type="Rhea" id="RHEA:34171"/>
        <dbReference type="ChEBI" id="CHEBI:15361"/>
        <dbReference type="ChEBI" id="CHEBI:15377"/>
        <dbReference type="ChEBI" id="CHEBI:15378"/>
        <dbReference type="ChEBI" id="CHEBI:67139"/>
        <dbReference type="ChEBI" id="CHEBI:537519"/>
        <dbReference type="EC" id="4.3.3.7"/>
    </reaction>
</comment>
<dbReference type="InterPro" id="IPR005263">
    <property type="entry name" value="DapA"/>
</dbReference>
<dbReference type="SMART" id="SM01130">
    <property type="entry name" value="DHDPS"/>
    <property type="match status" value="1"/>
</dbReference>
<dbReference type="GO" id="GO:0009089">
    <property type="term" value="P:lysine biosynthetic process via diaminopimelate"/>
    <property type="evidence" value="ECO:0007669"/>
    <property type="project" value="UniProtKB-UniRule"/>
</dbReference>
<dbReference type="InterPro" id="IPR013785">
    <property type="entry name" value="Aldolase_TIM"/>
</dbReference>
<dbReference type="PRINTS" id="PR00146">
    <property type="entry name" value="DHPICSNTHASE"/>
</dbReference>
<feature type="active site" description="Proton donor/acceptor" evidence="12 14">
    <location>
        <position position="132"/>
    </location>
</feature>
<dbReference type="HAMAP" id="MF_00418">
    <property type="entry name" value="DapA"/>
    <property type="match status" value="1"/>
</dbReference>
<feature type="binding site" evidence="12 15">
    <location>
        <position position="203"/>
    </location>
    <ligand>
        <name>pyruvate</name>
        <dbReference type="ChEBI" id="CHEBI:15361"/>
    </ligand>
</feature>
<evidence type="ECO:0000256" key="8">
    <source>
        <dbReference type="ARBA" id="ARBA00023154"/>
    </source>
</evidence>
<dbReference type="PANTHER" id="PTHR12128:SF66">
    <property type="entry name" value="4-HYDROXY-2-OXOGLUTARATE ALDOLASE, MITOCHONDRIAL"/>
    <property type="match status" value="1"/>
</dbReference>
<dbReference type="GO" id="GO:0019877">
    <property type="term" value="P:diaminopimelate biosynthetic process"/>
    <property type="evidence" value="ECO:0007669"/>
    <property type="project" value="UniProtKB-UniRule"/>
</dbReference>
<evidence type="ECO:0000256" key="2">
    <source>
        <dbReference type="ARBA" id="ARBA00005120"/>
    </source>
</evidence>
<dbReference type="Pfam" id="PF00701">
    <property type="entry name" value="DHDPS"/>
    <property type="match status" value="1"/>
</dbReference>
<dbReference type="InterPro" id="IPR002220">
    <property type="entry name" value="DapA-like"/>
</dbReference>
<organism evidence="16 17">
    <name type="scientific">Candidatus Falkowbacteria bacterium RIFCSPHIGHO2_02_FULL_42_9</name>
    <dbReference type="NCBI Taxonomy" id="1797986"/>
    <lineage>
        <taxon>Bacteria</taxon>
        <taxon>Candidatus Falkowiibacteriota</taxon>
    </lineage>
</organism>
<dbReference type="GO" id="GO:0005829">
    <property type="term" value="C:cytosol"/>
    <property type="evidence" value="ECO:0007669"/>
    <property type="project" value="TreeGrafter"/>
</dbReference>
<feature type="site" description="Part of a proton relay during catalysis" evidence="12">
    <location>
        <position position="106"/>
    </location>
</feature>
<dbReference type="AlphaFoldDB" id="A0A1F5SAJ2"/>
<feature type="active site" description="Schiff-base intermediate with substrate" evidence="12 14">
    <location>
        <position position="161"/>
    </location>
</feature>
<evidence type="ECO:0000256" key="3">
    <source>
        <dbReference type="ARBA" id="ARBA00007592"/>
    </source>
</evidence>
<protein>
    <recommendedName>
        <fullName evidence="4 12">4-hydroxy-tetrahydrodipicolinate synthase</fullName>
        <shortName evidence="12">HTPA synthase</shortName>
        <ecNumber evidence="4 12">4.3.3.7</ecNumber>
    </recommendedName>
</protein>
<dbReference type="CDD" id="cd00950">
    <property type="entry name" value="DHDPS"/>
    <property type="match status" value="1"/>
</dbReference>
<accession>A0A1F5SAJ2</accession>
<keyword evidence="8 12" id="KW-0457">Lysine biosynthesis</keyword>
<evidence type="ECO:0000313" key="17">
    <source>
        <dbReference type="Proteomes" id="UP000176877"/>
    </source>
</evidence>
<comment type="function">
    <text evidence="1 12">Catalyzes the condensation of (S)-aspartate-beta-semialdehyde [(S)-ASA] and pyruvate to 4-hydroxy-tetrahydrodipicolinate (HTPA).</text>
</comment>
<dbReference type="InterPro" id="IPR020624">
    <property type="entry name" value="Schiff_base-form_aldolases_CS"/>
</dbReference>
<keyword evidence="10 12" id="KW-0704">Schiff base</keyword>
<dbReference type="EC" id="4.3.3.7" evidence="4 12"/>
<reference evidence="16 17" key="1">
    <citation type="journal article" date="2016" name="Nat. Commun.">
        <title>Thousands of microbial genomes shed light on interconnected biogeochemical processes in an aquifer system.</title>
        <authorList>
            <person name="Anantharaman K."/>
            <person name="Brown C.T."/>
            <person name="Hug L.A."/>
            <person name="Sharon I."/>
            <person name="Castelle C.J."/>
            <person name="Probst A.J."/>
            <person name="Thomas B.C."/>
            <person name="Singh A."/>
            <person name="Wilkins M.J."/>
            <person name="Karaoz U."/>
            <person name="Brodie E.L."/>
            <person name="Williams K.H."/>
            <person name="Hubbard S.S."/>
            <person name="Banfield J.F."/>
        </authorList>
    </citation>
    <scope>NUCLEOTIDE SEQUENCE [LARGE SCALE GENOMIC DNA]</scope>
</reference>
<evidence type="ECO:0000256" key="4">
    <source>
        <dbReference type="ARBA" id="ARBA00012086"/>
    </source>
</evidence>
<evidence type="ECO:0000256" key="12">
    <source>
        <dbReference type="HAMAP-Rule" id="MF_00418"/>
    </source>
</evidence>
<name>A0A1F5SAJ2_9BACT</name>
<evidence type="ECO:0000313" key="16">
    <source>
        <dbReference type="EMBL" id="OGF23572.1"/>
    </source>
</evidence>
<dbReference type="PANTHER" id="PTHR12128">
    <property type="entry name" value="DIHYDRODIPICOLINATE SYNTHASE"/>
    <property type="match status" value="1"/>
</dbReference>
<comment type="subcellular location">
    <subcellularLocation>
        <location evidence="12">Cytoplasm</location>
    </subcellularLocation>
</comment>
<evidence type="ECO:0000256" key="14">
    <source>
        <dbReference type="PIRSR" id="PIRSR001365-1"/>
    </source>
</evidence>
<evidence type="ECO:0000256" key="13">
    <source>
        <dbReference type="PIRNR" id="PIRNR001365"/>
    </source>
</evidence>
<comment type="similarity">
    <text evidence="3 12 13">Belongs to the DapA family.</text>
</comment>
<evidence type="ECO:0000256" key="11">
    <source>
        <dbReference type="ARBA" id="ARBA00047836"/>
    </source>
</evidence>
<dbReference type="Proteomes" id="UP000176877">
    <property type="component" value="Unassembled WGS sequence"/>
</dbReference>
<feature type="binding site" evidence="12 15">
    <location>
        <position position="44"/>
    </location>
    <ligand>
        <name>pyruvate</name>
        <dbReference type="ChEBI" id="CHEBI:15361"/>
    </ligand>
</feature>
<dbReference type="PIRSF" id="PIRSF001365">
    <property type="entry name" value="DHDPS"/>
    <property type="match status" value="1"/>
</dbReference>
<evidence type="ECO:0000256" key="10">
    <source>
        <dbReference type="ARBA" id="ARBA00023270"/>
    </source>
</evidence>
<dbReference type="NCBIfam" id="TIGR00674">
    <property type="entry name" value="dapA"/>
    <property type="match status" value="1"/>
</dbReference>
<dbReference type="GO" id="GO:0008840">
    <property type="term" value="F:4-hydroxy-tetrahydrodipicolinate synthase activity"/>
    <property type="evidence" value="ECO:0007669"/>
    <property type="project" value="UniProtKB-UniRule"/>
</dbReference>
<keyword evidence="6 12" id="KW-0028">Amino-acid biosynthesis</keyword>
<proteinExistence type="inferred from homology"/>
<dbReference type="UniPathway" id="UPA00034">
    <property type="reaction ID" value="UER00017"/>
</dbReference>
<dbReference type="PROSITE" id="PS00665">
    <property type="entry name" value="DHDPS_1"/>
    <property type="match status" value="1"/>
</dbReference>
<evidence type="ECO:0000256" key="15">
    <source>
        <dbReference type="PIRSR" id="PIRSR001365-2"/>
    </source>
</evidence>
<gene>
    <name evidence="12" type="primary">dapA</name>
    <name evidence="16" type="ORF">A3D45_02365</name>
</gene>
<dbReference type="EMBL" id="MFFT01000003">
    <property type="protein sequence ID" value="OGF23572.1"/>
    <property type="molecule type" value="Genomic_DNA"/>
</dbReference>
<sequence length="318" mass="34552">MFTGTYTAIVTPFRNGQIDEAALERLIRLQIRGGVDGIVPVGTTGESPTVDFPEHIRIIKLAVKFADHKIKVIAGTGGNSTKEAVYLTQEAEKVGADASLQVAPYYNKPSQEGVFQHFSTVAKATKLPIILYSIPGRCGIEIAVETVKRLAAECKNIVGIKEAGGNPDRVSQLRQALGHKFTILCGDDALTLPFMAVGAVGVVSVASNIIPRQVAEMVHAYLLGSHPHRANDSRYIPIAQALHERYYPVFKDLFIETNPIPVKAALAMMGIIAEEYRLPLVPMAAANREKLRRTLEGLHILKAHQAGSHREAHVNALT</sequence>
<comment type="caution">
    <text evidence="12">Was originally thought to be a dihydrodipicolinate synthase (DHDPS), catalyzing the condensation of (S)-aspartate-beta-semialdehyde [(S)-ASA] and pyruvate to dihydrodipicolinate (DHDP). However, it was shown in E.coli that the product of the enzymatic reaction is not dihydrodipicolinate but in fact (4S)-4-hydroxy-2,3,4,5-tetrahydro-(2S)-dipicolinic acid (HTPA), and that the consecutive dehydration reaction leading to DHDP is not spontaneous but catalyzed by DapB.</text>
</comment>
<comment type="caution">
    <text evidence="16">The sequence shown here is derived from an EMBL/GenBank/DDBJ whole genome shotgun (WGS) entry which is preliminary data.</text>
</comment>
<feature type="site" description="Part of a proton relay during catalysis" evidence="12">
    <location>
        <position position="43"/>
    </location>
</feature>